<dbReference type="SUPFAM" id="SSF54768">
    <property type="entry name" value="dsRNA-binding domain-like"/>
    <property type="match status" value="1"/>
</dbReference>
<comment type="caution">
    <text evidence="1">The sequence shown here is derived from an EMBL/GenBank/DDBJ whole genome shotgun (WGS) entry which is preliminary data.</text>
</comment>
<keyword evidence="2" id="KW-1185">Reference proteome</keyword>
<protein>
    <recommendedName>
        <fullName evidence="3">DRBM domain-containing protein</fullName>
    </recommendedName>
</protein>
<dbReference type="CDD" id="cd00048">
    <property type="entry name" value="DSRM_SF"/>
    <property type="match status" value="1"/>
</dbReference>
<dbReference type="EMBL" id="MCFK01010328">
    <property type="protein sequence ID" value="RKF53674.1"/>
    <property type="molecule type" value="Genomic_DNA"/>
</dbReference>
<feature type="non-terminal residue" evidence="1">
    <location>
        <position position="1"/>
    </location>
</feature>
<dbReference type="Proteomes" id="UP000286134">
    <property type="component" value="Unassembled WGS sequence"/>
</dbReference>
<name>A0A420H8B1_9PEZI</name>
<evidence type="ECO:0000313" key="1">
    <source>
        <dbReference type="EMBL" id="RKF53674.1"/>
    </source>
</evidence>
<gene>
    <name evidence="1" type="ORF">OnM2_103036</name>
</gene>
<sequence length="56" mass="6213">YCQGKGWRDPSYETWGEGDAYFSIVLVKRTKFHSSSCPSGEEAETDAANKALAFYG</sequence>
<dbReference type="AlphaFoldDB" id="A0A420H8B1"/>
<proteinExistence type="predicted"/>
<dbReference type="Gene3D" id="3.30.160.20">
    <property type="match status" value="1"/>
</dbReference>
<evidence type="ECO:0008006" key="3">
    <source>
        <dbReference type="Google" id="ProtNLM"/>
    </source>
</evidence>
<evidence type="ECO:0000313" key="2">
    <source>
        <dbReference type="Proteomes" id="UP000286134"/>
    </source>
</evidence>
<organism evidence="1 2">
    <name type="scientific">Erysiphe neolycopersici</name>
    <dbReference type="NCBI Taxonomy" id="212602"/>
    <lineage>
        <taxon>Eukaryota</taxon>
        <taxon>Fungi</taxon>
        <taxon>Dikarya</taxon>
        <taxon>Ascomycota</taxon>
        <taxon>Pezizomycotina</taxon>
        <taxon>Leotiomycetes</taxon>
        <taxon>Erysiphales</taxon>
        <taxon>Erysiphaceae</taxon>
        <taxon>Erysiphe</taxon>
    </lineage>
</organism>
<accession>A0A420H8B1</accession>
<dbReference type="OrthoDB" id="5274873at2759"/>
<reference evidence="1 2" key="1">
    <citation type="journal article" date="2018" name="BMC Genomics">
        <title>Comparative genome analyses reveal sequence features reflecting distinct modes of host-adaptation between dicot and monocot powdery mildew.</title>
        <authorList>
            <person name="Wu Y."/>
            <person name="Ma X."/>
            <person name="Pan Z."/>
            <person name="Kale S.D."/>
            <person name="Song Y."/>
            <person name="King H."/>
            <person name="Zhang Q."/>
            <person name="Presley C."/>
            <person name="Deng X."/>
            <person name="Wei C.I."/>
            <person name="Xiao S."/>
        </authorList>
    </citation>
    <scope>NUCLEOTIDE SEQUENCE [LARGE SCALE GENOMIC DNA]</scope>
    <source>
        <strain evidence="1">UMSG2</strain>
    </source>
</reference>